<comment type="caution">
    <text evidence="1">The sequence shown here is derived from an EMBL/GenBank/DDBJ whole genome shotgun (WGS) entry which is preliminary data.</text>
</comment>
<gene>
    <name evidence="1" type="ORF">CEV32_2629</name>
</gene>
<reference evidence="1 2" key="1">
    <citation type="submission" date="2017-07" db="EMBL/GenBank/DDBJ databases">
        <title>Phylogenetic study on the rhizospheric bacterium Ochrobactrum sp. A44.</title>
        <authorList>
            <person name="Krzyzanowska D.M."/>
            <person name="Ossowicki A."/>
            <person name="Rajewska M."/>
            <person name="Maciag T."/>
            <person name="Kaczynski Z."/>
            <person name="Czerwicka M."/>
            <person name="Jafra S."/>
        </authorList>
    </citation>
    <scope>NUCLEOTIDE SEQUENCE [LARGE SCALE GENOMIC DNA]</scope>
    <source>
        <strain evidence="1 2">PR17</strain>
    </source>
</reference>
<dbReference type="OrthoDB" id="8115422at2"/>
<accession>A0A256F5R8</accession>
<keyword evidence="2" id="KW-1185">Reference proteome</keyword>
<dbReference type="RefSeq" id="WP_094579088.1">
    <property type="nucleotide sequence ID" value="NZ_JBHEEL010000001.1"/>
</dbReference>
<dbReference type="eggNOG" id="ENOG50346SP">
    <property type="taxonomic scope" value="Bacteria"/>
</dbReference>
<evidence type="ECO:0000313" key="2">
    <source>
        <dbReference type="Proteomes" id="UP000216345"/>
    </source>
</evidence>
<proteinExistence type="predicted"/>
<dbReference type="EMBL" id="NNRK01000034">
    <property type="protein sequence ID" value="OYR10192.1"/>
    <property type="molecule type" value="Genomic_DNA"/>
</dbReference>
<sequence length="114" mass="12242">MLRPGITVSIASVSLIVSALIALPSVTTANAQVRKNVSEFAGQRCNTPPRGSGIIVGQFSGVDDSPFVSDGDGLVPIDRFRCFQTMSECKGWLYTMQSKYTNAGLPTVVRCTKR</sequence>
<evidence type="ECO:0000313" key="1">
    <source>
        <dbReference type="EMBL" id="OYR10192.1"/>
    </source>
</evidence>
<protein>
    <submittedName>
        <fullName evidence="1">Uncharacterized protein</fullName>
    </submittedName>
</protein>
<dbReference type="AlphaFoldDB" id="A0A256F5R8"/>
<dbReference type="Proteomes" id="UP000216345">
    <property type="component" value="Unassembled WGS sequence"/>
</dbReference>
<name>A0A256F5R8_9HYPH</name>
<organism evidence="1 2">
    <name type="scientific">Brucella rhizosphaerae</name>
    <dbReference type="NCBI Taxonomy" id="571254"/>
    <lineage>
        <taxon>Bacteria</taxon>
        <taxon>Pseudomonadati</taxon>
        <taxon>Pseudomonadota</taxon>
        <taxon>Alphaproteobacteria</taxon>
        <taxon>Hyphomicrobiales</taxon>
        <taxon>Brucellaceae</taxon>
        <taxon>Brucella/Ochrobactrum group</taxon>
        <taxon>Brucella</taxon>
    </lineage>
</organism>